<comment type="similarity">
    <text evidence="1">Belongs to the Rv1128c/1148c/1588c/1702c/1945/3466 family.</text>
</comment>
<dbReference type="EMBL" id="QMEU01000014">
    <property type="protein sequence ID" value="RAU97592.1"/>
    <property type="molecule type" value="Genomic_DNA"/>
</dbReference>
<proteinExistence type="inferred from homology"/>
<protein>
    <submittedName>
        <fullName evidence="4">HNH nuclease</fullName>
    </submittedName>
</protein>
<gene>
    <name evidence="4" type="ORF">DQP58_07700</name>
</gene>
<evidence type="ECO:0000256" key="1">
    <source>
        <dbReference type="ARBA" id="ARBA00023450"/>
    </source>
</evidence>
<dbReference type="GO" id="GO:0008270">
    <property type="term" value="F:zinc ion binding"/>
    <property type="evidence" value="ECO:0007669"/>
    <property type="project" value="InterPro"/>
</dbReference>
<evidence type="ECO:0000256" key="2">
    <source>
        <dbReference type="SAM" id="MobiDB-lite"/>
    </source>
</evidence>
<reference evidence="4 5" key="1">
    <citation type="submission" date="2018-06" db="EMBL/GenBank/DDBJ databases">
        <title>NTM in soil in Japan.</title>
        <authorList>
            <person name="Ohya K."/>
        </authorList>
    </citation>
    <scope>NUCLEOTIDE SEQUENCE [LARGE SCALE GENOMIC DNA]</scope>
    <source>
        <strain evidence="4 5">GF76</strain>
    </source>
</reference>
<dbReference type="GO" id="GO:0004519">
    <property type="term" value="F:endonuclease activity"/>
    <property type="evidence" value="ECO:0007669"/>
    <property type="project" value="InterPro"/>
</dbReference>
<dbReference type="Proteomes" id="UP000250347">
    <property type="component" value="Unassembled WGS sequence"/>
</dbReference>
<feature type="region of interest" description="Disordered" evidence="2">
    <location>
        <begin position="431"/>
        <end position="461"/>
    </location>
</feature>
<dbReference type="GO" id="GO:0003676">
    <property type="term" value="F:nucleic acid binding"/>
    <property type="evidence" value="ECO:0007669"/>
    <property type="project" value="InterPro"/>
</dbReference>
<dbReference type="Pfam" id="PF01844">
    <property type="entry name" value="HNH"/>
    <property type="match status" value="1"/>
</dbReference>
<dbReference type="InterPro" id="IPR003615">
    <property type="entry name" value="HNH_nuc"/>
</dbReference>
<accession>A0A329KSM2</accession>
<feature type="domain" description="HNH nuclease" evidence="3">
    <location>
        <begin position="359"/>
        <end position="411"/>
    </location>
</feature>
<feature type="compositionally biased region" description="Basic and acidic residues" evidence="2">
    <location>
        <begin position="440"/>
        <end position="461"/>
    </location>
</feature>
<dbReference type="RefSeq" id="WP_112707870.1">
    <property type="nucleotide sequence ID" value="NZ_QMEU01000014.1"/>
</dbReference>
<evidence type="ECO:0000313" key="4">
    <source>
        <dbReference type="EMBL" id="RAU97592.1"/>
    </source>
</evidence>
<dbReference type="SMART" id="SM00507">
    <property type="entry name" value="HNHc"/>
    <property type="match status" value="1"/>
</dbReference>
<evidence type="ECO:0000313" key="5">
    <source>
        <dbReference type="Proteomes" id="UP000250347"/>
    </source>
</evidence>
<dbReference type="AlphaFoldDB" id="A0A329KSM2"/>
<name>A0A329KSM2_9MYCO</name>
<evidence type="ECO:0000259" key="3">
    <source>
        <dbReference type="SMART" id="SM00507"/>
    </source>
</evidence>
<comment type="caution">
    <text evidence="4">The sequence shown here is derived from an EMBL/GenBank/DDBJ whole genome shotgun (WGS) entry which is preliminary data.</text>
</comment>
<sequence>MGPLVNAELARERICSALDAIDAAHEMLRQTPSDAVGNAFRVDVAERLEAQDRANRGLMYRTFGEIAEPPDGSECVPAVRGTLWARLRITPKEVARRFRLAARLQPRHSLTGAPLEPELPALAEAVAAGAVGEDHIRAVCAAVDTLPSCVSPCDVADAERTLVRHATKLDAAVVTKLGHRIADYLNPDGRFTDVDRARRRGVYLGPQGPDGMSRLSGLLDPEARAYFEALEAAVRPGRHQTPDSDPETRDDRTPAQRGHDALKLGLEIALASGGLGAHRGLPVTVIATTTLAELDRAAHAAVDSSIPMPAPAHTGGGSRLPMPDLIRMAAKAIHYLAVFDEHTGRPLYLGRQKRIASADQRLVCYARDRGCTHPNCLEPGYHCEIHHAHEWAEGGRTDADNLFFACGSDHGAVGRGEWRTAVAGNGRLAWTDGKGPPEVNHAHHPDELLRGDPDPPEGKPV</sequence>
<dbReference type="InterPro" id="IPR003870">
    <property type="entry name" value="DUF222"/>
</dbReference>
<organism evidence="4 5">
    <name type="scientific">Mycobacterium colombiense</name>
    <dbReference type="NCBI Taxonomy" id="339268"/>
    <lineage>
        <taxon>Bacteria</taxon>
        <taxon>Bacillati</taxon>
        <taxon>Actinomycetota</taxon>
        <taxon>Actinomycetes</taxon>
        <taxon>Mycobacteriales</taxon>
        <taxon>Mycobacteriaceae</taxon>
        <taxon>Mycobacterium</taxon>
        <taxon>Mycobacterium avium complex (MAC)</taxon>
    </lineage>
</organism>
<dbReference type="CDD" id="cd00085">
    <property type="entry name" value="HNHc"/>
    <property type="match status" value="1"/>
</dbReference>
<feature type="compositionally biased region" description="Basic and acidic residues" evidence="2">
    <location>
        <begin position="240"/>
        <end position="257"/>
    </location>
</feature>
<dbReference type="InterPro" id="IPR002711">
    <property type="entry name" value="HNH"/>
</dbReference>
<dbReference type="Pfam" id="PF02720">
    <property type="entry name" value="DUF222"/>
    <property type="match status" value="1"/>
</dbReference>
<feature type="region of interest" description="Disordered" evidence="2">
    <location>
        <begin position="232"/>
        <end position="257"/>
    </location>
</feature>